<keyword evidence="2" id="KW-0472">Membrane</keyword>
<proteinExistence type="predicted"/>
<dbReference type="RefSeq" id="WP_085877503.1">
    <property type="nucleotide sequence ID" value="NZ_FWFZ01000002.1"/>
</dbReference>
<keyword evidence="4" id="KW-1185">Reference proteome</keyword>
<evidence type="ECO:0008006" key="5">
    <source>
        <dbReference type="Google" id="ProtNLM"/>
    </source>
</evidence>
<accession>A0A1Y5RND7</accession>
<organism evidence="3 4">
    <name type="scientific">Roseisalinus antarcticus</name>
    <dbReference type="NCBI Taxonomy" id="254357"/>
    <lineage>
        <taxon>Bacteria</taxon>
        <taxon>Pseudomonadati</taxon>
        <taxon>Pseudomonadota</taxon>
        <taxon>Alphaproteobacteria</taxon>
        <taxon>Rhodobacterales</taxon>
        <taxon>Roseobacteraceae</taxon>
        <taxon>Roseisalinus</taxon>
    </lineage>
</organism>
<gene>
    <name evidence="3" type="ORF">ROA7023_00579</name>
</gene>
<feature type="region of interest" description="Disordered" evidence="1">
    <location>
        <begin position="169"/>
        <end position="193"/>
    </location>
</feature>
<dbReference type="AlphaFoldDB" id="A0A1Y5RND7"/>
<sequence length="193" mass="21031">MTGWPLEDGETLLWEGRPETGLSLRPIRHITDQIAIVWGVIGVAATIGMAALGSPGAGVMLPGTLAIIAVQLGLIAWVDASRRRRTTYAVTDRRALIRQGRRDICIWPLDATAVRLEPGPPDCVVLGRAPLRFRLPHGGWQTTWREHRLDLIEDGAAVADLVRAAARANADKRPEGWDWSTVAEPADNPRSDG</sequence>
<feature type="transmembrane region" description="Helical" evidence="2">
    <location>
        <begin position="34"/>
        <end position="53"/>
    </location>
</feature>
<keyword evidence="2" id="KW-1133">Transmembrane helix</keyword>
<feature type="transmembrane region" description="Helical" evidence="2">
    <location>
        <begin position="59"/>
        <end position="78"/>
    </location>
</feature>
<reference evidence="3 4" key="1">
    <citation type="submission" date="2017-03" db="EMBL/GenBank/DDBJ databases">
        <authorList>
            <person name="Afonso C.L."/>
            <person name="Miller P.J."/>
            <person name="Scott M.A."/>
            <person name="Spackman E."/>
            <person name="Goraichik I."/>
            <person name="Dimitrov K.M."/>
            <person name="Suarez D.L."/>
            <person name="Swayne D.E."/>
        </authorList>
    </citation>
    <scope>NUCLEOTIDE SEQUENCE [LARGE SCALE GENOMIC DNA]</scope>
    <source>
        <strain evidence="3 4">CECT 7023</strain>
    </source>
</reference>
<dbReference type="EMBL" id="FWFZ01000002">
    <property type="protein sequence ID" value="SLN21663.1"/>
    <property type="molecule type" value="Genomic_DNA"/>
</dbReference>
<evidence type="ECO:0000256" key="2">
    <source>
        <dbReference type="SAM" id="Phobius"/>
    </source>
</evidence>
<protein>
    <recommendedName>
        <fullName evidence="5">PH domain-containing protein</fullName>
    </recommendedName>
</protein>
<dbReference type="OrthoDB" id="199424at2"/>
<evidence type="ECO:0000256" key="1">
    <source>
        <dbReference type="SAM" id="MobiDB-lite"/>
    </source>
</evidence>
<dbReference type="Proteomes" id="UP000193900">
    <property type="component" value="Unassembled WGS sequence"/>
</dbReference>
<keyword evidence="2" id="KW-0812">Transmembrane</keyword>
<name>A0A1Y5RND7_9RHOB</name>
<evidence type="ECO:0000313" key="4">
    <source>
        <dbReference type="Proteomes" id="UP000193900"/>
    </source>
</evidence>
<evidence type="ECO:0000313" key="3">
    <source>
        <dbReference type="EMBL" id="SLN21663.1"/>
    </source>
</evidence>